<proteinExistence type="predicted"/>
<sequence length="74" mass="7896">MATANEDLWTQSCGWKAACNPTTPDPAYKMEGKLAGKKTGHKADIPTAVQCRTGIQKEADKVNLKSCTAEGEAK</sequence>
<accession>A0AAD1S647</accession>
<name>A0AAD1S647_PELCU</name>
<keyword evidence="2" id="KW-1185">Reference proteome</keyword>
<evidence type="ECO:0000313" key="1">
    <source>
        <dbReference type="EMBL" id="CAH2292902.1"/>
    </source>
</evidence>
<gene>
    <name evidence="1" type="ORF">PECUL_23A051777</name>
</gene>
<organism evidence="1 2">
    <name type="scientific">Pelobates cultripes</name>
    <name type="common">Western spadefoot toad</name>
    <dbReference type="NCBI Taxonomy" id="61616"/>
    <lineage>
        <taxon>Eukaryota</taxon>
        <taxon>Metazoa</taxon>
        <taxon>Chordata</taxon>
        <taxon>Craniata</taxon>
        <taxon>Vertebrata</taxon>
        <taxon>Euteleostomi</taxon>
        <taxon>Amphibia</taxon>
        <taxon>Batrachia</taxon>
        <taxon>Anura</taxon>
        <taxon>Pelobatoidea</taxon>
        <taxon>Pelobatidae</taxon>
        <taxon>Pelobates</taxon>
    </lineage>
</organism>
<evidence type="ECO:0000313" key="2">
    <source>
        <dbReference type="Proteomes" id="UP001295444"/>
    </source>
</evidence>
<dbReference type="AlphaFoldDB" id="A0AAD1S647"/>
<protein>
    <submittedName>
        <fullName evidence="1">Uncharacterized protein</fullName>
    </submittedName>
</protein>
<reference evidence="1" key="1">
    <citation type="submission" date="2022-03" db="EMBL/GenBank/DDBJ databases">
        <authorList>
            <person name="Alioto T."/>
            <person name="Alioto T."/>
            <person name="Gomez Garrido J."/>
        </authorList>
    </citation>
    <scope>NUCLEOTIDE SEQUENCE</scope>
</reference>
<dbReference type="Proteomes" id="UP001295444">
    <property type="component" value="Chromosome 05"/>
</dbReference>
<dbReference type="EMBL" id="OW240916">
    <property type="protein sequence ID" value="CAH2292902.1"/>
    <property type="molecule type" value="Genomic_DNA"/>
</dbReference>